<dbReference type="GO" id="GO:0003677">
    <property type="term" value="F:DNA binding"/>
    <property type="evidence" value="ECO:0007669"/>
    <property type="project" value="UniProtKB-UniRule"/>
</dbReference>
<accession>A0A1B4Y6T3</accession>
<dbReference type="GO" id="GO:0006355">
    <property type="term" value="P:regulation of DNA-templated transcription"/>
    <property type="evidence" value="ECO:0007669"/>
    <property type="project" value="InterPro"/>
</dbReference>
<feature type="domain" description="OmpR/PhoB-type" evidence="8">
    <location>
        <begin position="2"/>
        <end position="105"/>
    </location>
</feature>
<keyword evidence="3" id="KW-0805">Transcription regulation</keyword>
<evidence type="ECO:0000256" key="6">
    <source>
        <dbReference type="PROSITE-ProRule" id="PRU01091"/>
    </source>
</evidence>
<keyword evidence="4 6" id="KW-0238">DNA-binding</keyword>
<evidence type="ECO:0000256" key="5">
    <source>
        <dbReference type="ARBA" id="ARBA00023163"/>
    </source>
</evidence>
<dbReference type="Pfam" id="PF03704">
    <property type="entry name" value="BTAD"/>
    <property type="match status" value="1"/>
</dbReference>
<dbReference type="RefSeq" id="WP_015356742.1">
    <property type="nucleotide sequence ID" value="NZ_AP017624.1"/>
</dbReference>
<dbReference type="PANTHER" id="PTHR35807:SF1">
    <property type="entry name" value="TRANSCRIPTIONAL REGULATOR REDD"/>
    <property type="match status" value="1"/>
</dbReference>
<evidence type="ECO:0000259" key="8">
    <source>
        <dbReference type="PROSITE" id="PS51755"/>
    </source>
</evidence>
<gene>
    <name evidence="9" type="primary">embR</name>
    <name evidence="9" type="ORF">SHTP_3791</name>
</gene>
<proteinExistence type="inferred from homology"/>
<dbReference type="InterPro" id="IPR016032">
    <property type="entry name" value="Sig_transdc_resp-reg_C-effctor"/>
</dbReference>
<dbReference type="CDD" id="cd00060">
    <property type="entry name" value="FHA"/>
    <property type="match status" value="1"/>
</dbReference>
<dbReference type="PANTHER" id="PTHR35807">
    <property type="entry name" value="TRANSCRIPTIONAL REGULATOR REDD-RELATED"/>
    <property type="match status" value="1"/>
</dbReference>
<dbReference type="Pfam" id="PF00498">
    <property type="entry name" value="FHA"/>
    <property type="match status" value="1"/>
</dbReference>
<dbReference type="SMART" id="SM01043">
    <property type="entry name" value="BTAD"/>
    <property type="match status" value="1"/>
</dbReference>
<protein>
    <submittedName>
        <fullName evidence="9">DNA-binding transcriptional activator</fullName>
    </submittedName>
</protein>
<sequence length="386" mass="42055">MAGSAMVDKRLEFGLLGPLEMTIDGELVPLGTPKQRAVLAMLVINRNRPVGVDSLITALWEEWPPAGARASIHSYVSNLRKLLSGAGVDPRAMLAAAPPGYRLSIPDSTCDLGRFIAEKTAGVHAAAAGKFEQASQHLSRALAQWRGPVLDDLRDFQFVDAFATALVEDKILAHTAKAEAEIACGRAAAVITELEALTAEHPYREPLWTQLITAYYLTDRQSDALGAYRRVKTTLAEDLGIDPGPTLRALNERILRQEPLDAKMNAKSTAVGTVTVLDQRTMVSGQQAVAYLHTIASGHDYPIRTAATRIGRLSDNDIVLDSANVSRHHAVIIDTGTNYIINDLRSSNGVHVQHQRIRGAVTLNDGDHIRICDHEFTFQLTARNPR</sequence>
<evidence type="ECO:0000256" key="2">
    <source>
        <dbReference type="ARBA" id="ARBA00022553"/>
    </source>
</evidence>
<dbReference type="PROSITE" id="PS50006">
    <property type="entry name" value="FHA_DOMAIN"/>
    <property type="match status" value="1"/>
</dbReference>
<evidence type="ECO:0000259" key="7">
    <source>
        <dbReference type="PROSITE" id="PS50006"/>
    </source>
</evidence>
<name>A0A1B4Y6T3_MYCUL</name>
<dbReference type="InterPro" id="IPR051677">
    <property type="entry name" value="AfsR-DnrI-RedD_regulator"/>
</dbReference>
<evidence type="ECO:0000256" key="1">
    <source>
        <dbReference type="ARBA" id="ARBA00005820"/>
    </source>
</evidence>
<evidence type="ECO:0000256" key="3">
    <source>
        <dbReference type="ARBA" id="ARBA00023015"/>
    </source>
</evidence>
<dbReference type="SUPFAM" id="SSF48452">
    <property type="entry name" value="TPR-like"/>
    <property type="match status" value="1"/>
</dbReference>
<dbReference type="Gene3D" id="2.60.200.20">
    <property type="match status" value="1"/>
</dbReference>
<keyword evidence="5" id="KW-0804">Transcription</keyword>
<dbReference type="SUPFAM" id="SSF46894">
    <property type="entry name" value="C-terminal effector domain of the bipartite response regulators"/>
    <property type="match status" value="1"/>
</dbReference>
<dbReference type="PROSITE" id="PS51755">
    <property type="entry name" value="OMPR_PHOB"/>
    <property type="match status" value="1"/>
</dbReference>
<organism evidence="9 10">
    <name type="scientific">Mycobacterium ulcerans subsp. shinshuense</name>
    <dbReference type="NCBI Taxonomy" id="1124626"/>
    <lineage>
        <taxon>Bacteria</taxon>
        <taxon>Bacillati</taxon>
        <taxon>Actinomycetota</taxon>
        <taxon>Actinomycetes</taxon>
        <taxon>Mycobacteriales</taxon>
        <taxon>Mycobacteriaceae</taxon>
        <taxon>Mycobacterium</taxon>
        <taxon>Mycobacterium ulcerans group</taxon>
    </lineage>
</organism>
<dbReference type="Gene3D" id="1.25.40.10">
    <property type="entry name" value="Tetratricopeptide repeat domain"/>
    <property type="match status" value="1"/>
</dbReference>
<dbReference type="Gene3D" id="1.10.10.10">
    <property type="entry name" value="Winged helix-like DNA-binding domain superfamily/Winged helix DNA-binding domain"/>
    <property type="match status" value="1"/>
</dbReference>
<dbReference type="Proteomes" id="UP000218067">
    <property type="component" value="Chromosome"/>
</dbReference>
<dbReference type="Pfam" id="PF00486">
    <property type="entry name" value="Trans_reg_C"/>
    <property type="match status" value="1"/>
</dbReference>
<comment type="similarity">
    <text evidence="1">Belongs to the AfsR/DnrI/RedD regulatory family.</text>
</comment>
<dbReference type="AlphaFoldDB" id="A0A1B4Y6T3"/>
<feature type="DNA-binding region" description="OmpR/PhoB-type" evidence="6">
    <location>
        <begin position="2"/>
        <end position="105"/>
    </location>
</feature>
<evidence type="ECO:0000256" key="4">
    <source>
        <dbReference type="ARBA" id="ARBA00023125"/>
    </source>
</evidence>
<dbReference type="InterPro" id="IPR000253">
    <property type="entry name" value="FHA_dom"/>
</dbReference>
<dbReference type="GeneID" id="93438367"/>
<dbReference type="SMART" id="SM00240">
    <property type="entry name" value="FHA"/>
    <property type="match status" value="1"/>
</dbReference>
<dbReference type="SUPFAM" id="SSF49879">
    <property type="entry name" value="SMAD/FHA domain"/>
    <property type="match status" value="1"/>
</dbReference>
<dbReference type="FunFam" id="1.25.40.10:FF:000222">
    <property type="entry name" value="SARP family transcriptional regulator"/>
    <property type="match status" value="1"/>
</dbReference>
<keyword evidence="2" id="KW-0597">Phosphoprotein</keyword>
<evidence type="ECO:0000313" key="9">
    <source>
        <dbReference type="EMBL" id="BAV42768.1"/>
    </source>
</evidence>
<dbReference type="CDD" id="cd15831">
    <property type="entry name" value="BTAD"/>
    <property type="match status" value="1"/>
</dbReference>
<dbReference type="EMBL" id="AP017624">
    <property type="protein sequence ID" value="BAV42768.1"/>
    <property type="molecule type" value="Genomic_DNA"/>
</dbReference>
<dbReference type="InterPro" id="IPR008984">
    <property type="entry name" value="SMAD_FHA_dom_sf"/>
</dbReference>
<dbReference type="InterPro" id="IPR005158">
    <property type="entry name" value="BTAD"/>
</dbReference>
<evidence type="ECO:0000313" key="10">
    <source>
        <dbReference type="Proteomes" id="UP000218067"/>
    </source>
</evidence>
<dbReference type="GO" id="GO:0000160">
    <property type="term" value="P:phosphorelay signal transduction system"/>
    <property type="evidence" value="ECO:0007669"/>
    <property type="project" value="InterPro"/>
</dbReference>
<dbReference type="FunFam" id="1.10.10.10:FF:000528">
    <property type="entry name" value="Transcriptional regulatory protein EmbR"/>
    <property type="match status" value="1"/>
</dbReference>
<dbReference type="InterPro" id="IPR001867">
    <property type="entry name" value="OmpR/PhoB-type_DNA-bd"/>
</dbReference>
<dbReference type="SMART" id="SM00862">
    <property type="entry name" value="Trans_reg_C"/>
    <property type="match status" value="1"/>
</dbReference>
<dbReference type="InterPro" id="IPR011990">
    <property type="entry name" value="TPR-like_helical_dom_sf"/>
</dbReference>
<dbReference type="InterPro" id="IPR036388">
    <property type="entry name" value="WH-like_DNA-bd_sf"/>
</dbReference>
<feature type="domain" description="FHA" evidence="7">
    <location>
        <begin position="308"/>
        <end position="357"/>
    </location>
</feature>
<reference evidence="9 10" key="1">
    <citation type="submission" date="2016-08" db="EMBL/GenBank/DDBJ databases">
        <title>Complete genome sequence of Mycobacterium shinshuense, a subspecies of M. ulcerans.</title>
        <authorList>
            <person name="Yoshida M."/>
            <person name="Ogura Y."/>
            <person name="Hayashi T."/>
            <person name="Hoshino Y."/>
        </authorList>
    </citation>
    <scope>NUCLEOTIDE SEQUENCE [LARGE SCALE GENOMIC DNA]</scope>
    <source>
        <strain evidence="10">ATCC 33728</strain>
    </source>
</reference>